<organism evidence="1 2">
    <name type="scientific">Racocetra persica</name>
    <dbReference type="NCBI Taxonomy" id="160502"/>
    <lineage>
        <taxon>Eukaryota</taxon>
        <taxon>Fungi</taxon>
        <taxon>Fungi incertae sedis</taxon>
        <taxon>Mucoromycota</taxon>
        <taxon>Glomeromycotina</taxon>
        <taxon>Glomeromycetes</taxon>
        <taxon>Diversisporales</taxon>
        <taxon>Gigasporaceae</taxon>
        <taxon>Racocetra</taxon>
    </lineage>
</organism>
<comment type="caution">
    <text evidence="1">The sequence shown here is derived from an EMBL/GenBank/DDBJ whole genome shotgun (WGS) entry which is preliminary data.</text>
</comment>
<accession>A0ACA9NIW2</accession>
<feature type="non-terminal residue" evidence="1">
    <location>
        <position position="1"/>
    </location>
</feature>
<protein>
    <submittedName>
        <fullName evidence="1">18213_t:CDS:1</fullName>
    </submittedName>
</protein>
<name>A0ACA9NIW2_9GLOM</name>
<proteinExistence type="predicted"/>
<dbReference type="Proteomes" id="UP000789920">
    <property type="component" value="Unassembled WGS sequence"/>
</dbReference>
<evidence type="ECO:0000313" key="1">
    <source>
        <dbReference type="EMBL" id="CAG8660349.1"/>
    </source>
</evidence>
<evidence type="ECO:0000313" key="2">
    <source>
        <dbReference type="Proteomes" id="UP000789920"/>
    </source>
</evidence>
<dbReference type="EMBL" id="CAJVQC010014750">
    <property type="protein sequence ID" value="CAG8660349.1"/>
    <property type="molecule type" value="Genomic_DNA"/>
</dbReference>
<keyword evidence="2" id="KW-1185">Reference proteome</keyword>
<gene>
    <name evidence="1" type="ORF">RPERSI_LOCUS8251</name>
</gene>
<reference evidence="1" key="1">
    <citation type="submission" date="2021-06" db="EMBL/GenBank/DDBJ databases">
        <authorList>
            <person name="Kallberg Y."/>
            <person name="Tangrot J."/>
            <person name="Rosling A."/>
        </authorList>
    </citation>
    <scope>NUCLEOTIDE SEQUENCE</scope>
    <source>
        <strain evidence="1">MA461A</strain>
    </source>
</reference>
<sequence>TPAFAVDTVLRYNITAFESQPPIARIWVRLPNSPGLLIVLNPRATKAISLLYIDISALWGGTST</sequence>